<organism evidence="1 2">
    <name type="scientific">Thermodesulfobium acidiphilum</name>
    <dbReference type="NCBI Taxonomy" id="1794699"/>
    <lineage>
        <taxon>Bacteria</taxon>
        <taxon>Pseudomonadati</taxon>
        <taxon>Thermodesulfobiota</taxon>
        <taxon>Thermodesulfobiia</taxon>
        <taxon>Thermodesulfobiales</taxon>
        <taxon>Thermodesulfobiaceae</taxon>
        <taxon>Thermodesulfobium</taxon>
    </lineage>
</organism>
<dbReference type="EMBL" id="CP020921">
    <property type="protein sequence ID" value="AWB11102.1"/>
    <property type="molecule type" value="Genomic_DNA"/>
</dbReference>
<keyword evidence="1" id="KW-0966">Cell projection</keyword>
<dbReference type="InterPro" id="IPR009384">
    <property type="entry name" value="SwrD-like"/>
</dbReference>
<dbReference type="Pfam" id="PF06289">
    <property type="entry name" value="FlbD"/>
    <property type="match status" value="1"/>
</dbReference>
<gene>
    <name evidence="1" type="ORF">TDSAC_1766</name>
</gene>
<sequence length="75" mass="8639">MIKLTKLNDAEFILNSDLIESIESSPDTTITLFTGKKFMVKESPEEIVEKIIDYNKKIGLRFVKARMQNTSENKD</sequence>
<dbReference type="PANTHER" id="PTHR39185:SF1">
    <property type="entry name" value="SWARMING MOTILITY PROTEIN SWRD"/>
    <property type="match status" value="1"/>
</dbReference>
<dbReference type="RefSeq" id="WP_108310178.1">
    <property type="nucleotide sequence ID" value="NZ_CP020921.1"/>
</dbReference>
<dbReference type="OrthoDB" id="9799862at2"/>
<dbReference type="KEGG" id="taci:TDSAC_1766"/>
<proteinExistence type="predicted"/>
<dbReference type="Proteomes" id="UP000244792">
    <property type="component" value="Chromosome"/>
</dbReference>
<name>A0A2R4W356_THEAF</name>
<evidence type="ECO:0000313" key="2">
    <source>
        <dbReference type="Proteomes" id="UP000244792"/>
    </source>
</evidence>
<keyword evidence="1" id="KW-0282">Flagellum</keyword>
<keyword evidence="1" id="KW-0969">Cilium</keyword>
<evidence type="ECO:0000313" key="1">
    <source>
        <dbReference type="EMBL" id="AWB11102.1"/>
    </source>
</evidence>
<dbReference type="PANTHER" id="PTHR39185">
    <property type="entry name" value="SWARMING MOTILITY PROTEIN SWRD"/>
    <property type="match status" value="1"/>
</dbReference>
<protein>
    <submittedName>
        <fullName evidence="1">Flagellar protein FlbD</fullName>
    </submittedName>
</protein>
<keyword evidence="2" id="KW-1185">Reference proteome</keyword>
<accession>A0A2R4W356</accession>
<dbReference type="AlphaFoldDB" id="A0A2R4W356"/>
<reference evidence="1 2" key="1">
    <citation type="submission" date="2017-04" db="EMBL/GenBank/DDBJ databases">
        <title>Genomic insights into metabolism of Thermodesulfobium acidiphilum.</title>
        <authorList>
            <person name="Toshchakov S.V."/>
            <person name="Frolov E.N."/>
            <person name="Kublanov I.V."/>
            <person name="Samarov N.I."/>
            <person name="Novikov A."/>
            <person name="Lebedinsky A.V."/>
            <person name="Bonch-Osmolovskaya E.A."/>
            <person name="Chernyh N.A."/>
        </authorList>
    </citation>
    <scope>NUCLEOTIDE SEQUENCE [LARGE SCALE GENOMIC DNA]</scope>
    <source>
        <strain evidence="1 2">3127-1</strain>
    </source>
</reference>